<sequence>MTSLAKNIDHPFFARIWPFIVAHEAEPVRALRRENLAGLSGRVLEIGAGMGTNFAFYPQTVTEVVAVEPEPHLALRARAAGEDAPIPVTVTADTAEQFSDQDPFDAVVCSLVLCSVTDQLGVLQHLRSLLRPGGELRYLEHIASAGARGRLQQFVDATFWPRIAGNCHTHRDTERVIKAAGFDVESTRREWTLPTWAPVPMAELVLGRARRP</sequence>
<dbReference type="CDD" id="cd02440">
    <property type="entry name" value="AdoMet_MTases"/>
    <property type="match status" value="1"/>
</dbReference>
<reference evidence="1 2" key="1">
    <citation type="submission" date="2016-08" db="EMBL/GenBank/DDBJ databases">
        <title>Complete genome sequence of Mycobacterium shinshuense, a subspecies of M. ulcerans.</title>
        <authorList>
            <person name="Yoshida M."/>
            <person name="Ogura Y."/>
            <person name="Hayashi T."/>
            <person name="Hoshino Y."/>
        </authorList>
    </citation>
    <scope>NUCLEOTIDE SEQUENCE [LARGE SCALE GENOMIC DNA]</scope>
    <source>
        <strain evidence="2">ATCC 33728</strain>
    </source>
</reference>
<dbReference type="SUPFAM" id="SSF53335">
    <property type="entry name" value="S-adenosyl-L-methionine-dependent methyltransferases"/>
    <property type="match status" value="1"/>
</dbReference>
<dbReference type="Pfam" id="PF13489">
    <property type="entry name" value="Methyltransf_23"/>
    <property type="match status" value="1"/>
</dbReference>
<organism evidence="1 2">
    <name type="scientific">Mycobacterium ulcerans subsp. shinshuense</name>
    <dbReference type="NCBI Taxonomy" id="1124626"/>
    <lineage>
        <taxon>Bacteria</taxon>
        <taxon>Bacillati</taxon>
        <taxon>Actinomycetota</taxon>
        <taxon>Actinomycetes</taxon>
        <taxon>Mycobacteriales</taxon>
        <taxon>Mycobacteriaceae</taxon>
        <taxon>Mycobacterium</taxon>
        <taxon>Mycobacterium ulcerans group</taxon>
    </lineage>
</organism>
<dbReference type="InterPro" id="IPR029063">
    <property type="entry name" value="SAM-dependent_MTases_sf"/>
</dbReference>
<dbReference type="AlphaFoldDB" id="A0A1B4Y033"/>
<dbReference type="Proteomes" id="UP000218067">
    <property type="component" value="Chromosome"/>
</dbReference>
<proteinExistence type="predicted"/>
<dbReference type="GeneID" id="93435763"/>
<evidence type="ECO:0000313" key="2">
    <source>
        <dbReference type="Proteomes" id="UP000218067"/>
    </source>
</evidence>
<protein>
    <submittedName>
        <fullName evidence="1">Uncharacterized protein</fullName>
    </submittedName>
</protein>
<accession>A0A1B4Y033</accession>
<dbReference type="PANTHER" id="PTHR45036">
    <property type="entry name" value="METHYLTRANSFERASE LIKE 7B"/>
    <property type="match status" value="1"/>
</dbReference>
<dbReference type="Gene3D" id="3.40.50.150">
    <property type="entry name" value="Vaccinia Virus protein VP39"/>
    <property type="match status" value="1"/>
</dbReference>
<evidence type="ECO:0000313" key="1">
    <source>
        <dbReference type="EMBL" id="BAV40418.1"/>
    </source>
</evidence>
<dbReference type="EMBL" id="AP017624">
    <property type="protein sequence ID" value="BAV40418.1"/>
    <property type="molecule type" value="Genomic_DNA"/>
</dbReference>
<dbReference type="PANTHER" id="PTHR45036:SF1">
    <property type="entry name" value="METHYLTRANSFERASE LIKE 7A"/>
    <property type="match status" value="1"/>
</dbReference>
<dbReference type="RefSeq" id="WP_096370036.1">
    <property type="nucleotide sequence ID" value="NZ_AP017624.1"/>
</dbReference>
<name>A0A1B4Y033_MYCUL</name>
<gene>
    <name evidence="1" type="ORF">SHTP_1116</name>
</gene>
<dbReference type="InterPro" id="IPR052356">
    <property type="entry name" value="Thiol_S-MT"/>
</dbReference>